<name>A0A1H5WAY5_9EURY</name>
<dbReference type="EMBL" id="FNVN01000001">
    <property type="protein sequence ID" value="SEF96518.1"/>
    <property type="molecule type" value="Genomic_DNA"/>
</dbReference>
<dbReference type="Pfam" id="PF25253">
    <property type="entry name" value="DUF7855"/>
    <property type="match status" value="1"/>
</dbReference>
<dbReference type="EMBL" id="CP031311">
    <property type="protein sequence ID" value="QCC46497.1"/>
    <property type="molecule type" value="Genomic_DNA"/>
</dbReference>
<dbReference type="Pfam" id="PF26293">
    <property type="entry name" value="DUF7855_C"/>
    <property type="match status" value="1"/>
</dbReference>
<evidence type="ECO:0000313" key="6">
    <source>
        <dbReference type="Proteomes" id="UP000236740"/>
    </source>
</evidence>
<dbReference type="KEGG" id="hlm:DV707_01720"/>
<accession>A0A1H5WAY5</accession>
<protein>
    <submittedName>
        <fullName evidence="5">Uncharacterized protein</fullName>
    </submittedName>
</protein>
<dbReference type="GeneID" id="39856764"/>
<dbReference type="Proteomes" id="UP000236740">
    <property type="component" value="Unassembled WGS sequence"/>
</dbReference>
<reference evidence="5 6" key="1">
    <citation type="submission" date="2016-10" db="EMBL/GenBank/DDBJ databases">
        <authorList>
            <person name="de Groot N.N."/>
        </authorList>
    </citation>
    <scope>NUCLEOTIDE SEQUENCE [LARGE SCALE GENOMIC DNA]</scope>
    <source>
        <strain evidence="5 6">CGMCC 1.10331</strain>
    </source>
</reference>
<sequence>MLLVVTYSRRARETLRNACRAHEETVVRQFGRAALLRETEYGAFLACRLRERHAADVQVERTEPFNEFADAPDAVREAAAAYEARESPSTPYDRFAAGTDHPNSDAMREREL</sequence>
<feature type="domain" description="DUF7855" evidence="3">
    <location>
        <begin position="66"/>
        <end position="112"/>
    </location>
</feature>
<reference evidence="4 7" key="2">
    <citation type="journal article" date="2019" name="Nat. Commun.">
        <title>A new type of DNA phosphorothioation-based antiviral system in archaea.</title>
        <authorList>
            <person name="Xiong L."/>
            <person name="Liu S."/>
            <person name="Chen S."/>
            <person name="Xiao Y."/>
            <person name="Zhu B."/>
            <person name="Gao Y."/>
            <person name="Zhang Y."/>
            <person name="Chen B."/>
            <person name="Luo J."/>
            <person name="Deng Z."/>
            <person name="Chen X."/>
            <person name="Wang L."/>
            <person name="Chen S."/>
        </authorList>
    </citation>
    <scope>NUCLEOTIDE SEQUENCE [LARGE SCALE GENOMIC DNA]</scope>
    <source>
        <strain evidence="4 7">CGMCC 1.10331</strain>
    </source>
</reference>
<evidence type="ECO:0000313" key="5">
    <source>
        <dbReference type="EMBL" id="SEF96518.1"/>
    </source>
</evidence>
<dbReference type="Proteomes" id="UP000296733">
    <property type="component" value="Chromosome"/>
</dbReference>
<evidence type="ECO:0000259" key="2">
    <source>
        <dbReference type="Pfam" id="PF25253"/>
    </source>
</evidence>
<dbReference type="OrthoDB" id="269514at2157"/>
<evidence type="ECO:0000313" key="4">
    <source>
        <dbReference type="EMBL" id="QCC46497.1"/>
    </source>
</evidence>
<dbReference type="InterPro" id="IPR057177">
    <property type="entry name" value="DUF7855_N"/>
</dbReference>
<dbReference type="AlphaFoldDB" id="A0A1H5WAY5"/>
<dbReference type="InterPro" id="IPR058577">
    <property type="entry name" value="DUF7855_C"/>
</dbReference>
<feature type="compositionally biased region" description="Basic and acidic residues" evidence="1">
    <location>
        <begin position="102"/>
        <end position="112"/>
    </location>
</feature>
<gene>
    <name evidence="4" type="ORF">DV707_01720</name>
    <name evidence="5" type="ORF">SAMN04488133_1214</name>
</gene>
<dbReference type="RefSeq" id="WP_103990905.1">
    <property type="nucleotide sequence ID" value="NZ_CP031311.1"/>
</dbReference>
<organism evidence="5 6">
    <name type="scientific">Halobellus limi</name>
    <dbReference type="NCBI Taxonomy" id="699433"/>
    <lineage>
        <taxon>Archaea</taxon>
        <taxon>Methanobacteriati</taxon>
        <taxon>Methanobacteriota</taxon>
        <taxon>Stenosarchaea group</taxon>
        <taxon>Halobacteria</taxon>
        <taxon>Halobacteriales</taxon>
        <taxon>Haloferacaceae</taxon>
        <taxon>Halobellus</taxon>
    </lineage>
</organism>
<keyword evidence="6" id="KW-1185">Reference proteome</keyword>
<evidence type="ECO:0000313" key="7">
    <source>
        <dbReference type="Proteomes" id="UP000296733"/>
    </source>
</evidence>
<feature type="region of interest" description="Disordered" evidence="1">
    <location>
        <begin position="77"/>
        <end position="112"/>
    </location>
</feature>
<evidence type="ECO:0000256" key="1">
    <source>
        <dbReference type="SAM" id="MobiDB-lite"/>
    </source>
</evidence>
<evidence type="ECO:0000259" key="3">
    <source>
        <dbReference type="Pfam" id="PF26293"/>
    </source>
</evidence>
<feature type="domain" description="DUF7855" evidence="2">
    <location>
        <begin position="1"/>
        <end position="64"/>
    </location>
</feature>
<proteinExistence type="predicted"/>